<keyword evidence="2" id="KW-1185">Reference proteome</keyword>
<dbReference type="Proteomes" id="UP001500604">
    <property type="component" value="Unassembled WGS sequence"/>
</dbReference>
<accession>A0ABP8V4C9</accession>
<protein>
    <submittedName>
        <fullName evidence="1">Uncharacterized protein</fullName>
    </submittedName>
</protein>
<name>A0ABP8V4C9_9GAMM</name>
<comment type="caution">
    <text evidence="1">The sequence shown here is derived from an EMBL/GenBank/DDBJ whole genome shotgun (WGS) entry which is preliminary data.</text>
</comment>
<dbReference type="EMBL" id="BAABFL010000288">
    <property type="protein sequence ID" value="GAA4649742.1"/>
    <property type="molecule type" value="Genomic_DNA"/>
</dbReference>
<proteinExistence type="predicted"/>
<organism evidence="1 2">
    <name type="scientific">Kistimonas scapharcae</name>
    <dbReference type="NCBI Taxonomy" id="1036133"/>
    <lineage>
        <taxon>Bacteria</taxon>
        <taxon>Pseudomonadati</taxon>
        <taxon>Pseudomonadota</taxon>
        <taxon>Gammaproteobacteria</taxon>
        <taxon>Oceanospirillales</taxon>
        <taxon>Endozoicomonadaceae</taxon>
        <taxon>Kistimonas</taxon>
    </lineage>
</organism>
<evidence type="ECO:0000313" key="1">
    <source>
        <dbReference type="EMBL" id="GAA4649742.1"/>
    </source>
</evidence>
<gene>
    <name evidence="1" type="ORF">GCM10023116_20220</name>
</gene>
<sequence length="70" mass="7868">MGHEGLDAKAGVEILIANTPEEYVEQILRLEKDKEFAQSISEKALVYVNDHHSWSGKLKPVLDAVHEIVK</sequence>
<reference evidence="2" key="1">
    <citation type="journal article" date="2019" name="Int. J. Syst. Evol. Microbiol.">
        <title>The Global Catalogue of Microorganisms (GCM) 10K type strain sequencing project: providing services to taxonomists for standard genome sequencing and annotation.</title>
        <authorList>
            <consortium name="The Broad Institute Genomics Platform"/>
            <consortium name="The Broad Institute Genome Sequencing Center for Infectious Disease"/>
            <person name="Wu L."/>
            <person name="Ma J."/>
        </authorList>
    </citation>
    <scope>NUCLEOTIDE SEQUENCE [LARGE SCALE GENOMIC DNA]</scope>
    <source>
        <strain evidence="2">JCM 17805</strain>
    </source>
</reference>
<evidence type="ECO:0000313" key="2">
    <source>
        <dbReference type="Proteomes" id="UP001500604"/>
    </source>
</evidence>